<evidence type="ECO:0000313" key="10">
    <source>
        <dbReference type="Proteomes" id="UP001595699"/>
    </source>
</evidence>
<dbReference type="PROSITE" id="PS00137">
    <property type="entry name" value="SUBTILASE_HIS"/>
    <property type="match status" value="1"/>
</dbReference>
<proteinExistence type="inferred from homology"/>
<comment type="caution">
    <text evidence="9">The sequence shown here is derived from an EMBL/GenBank/DDBJ whole genome shotgun (WGS) entry which is preliminary data.</text>
</comment>
<dbReference type="SUPFAM" id="SSF52743">
    <property type="entry name" value="Subtilisin-like"/>
    <property type="match status" value="1"/>
</dbReference>
<gene>
    <name evidence="9" type="ORF">ACFOUW_39245</name>
</gene>
<dbReference type="PANTHER" id="PTHR43399:SF4">
    <property type="entry name" value="CELL WALL-ASSOCIATED PROTEASE"/>
    <property type="match status" value="1"/>
</dbReference>
<dbReference type="Pfam" id="PF00082">
    <property type="entry name" value="Peptidase_S8"/>
    <property type="match status" value="1"/>
</dbReference>
<dbReference type="PRINTS" id="PR00723">
    <property type="entry name" value="SUBTILISIN"/>
</dbReference>
<evidence type="ECO:0000256" key="3">
    <source>
        <dbReference type="ARBA" id="ARBA00022801"/>
    </source>
</evidence>
<dbReference type="InterPro" id="IPR036852">
    <property type="entry name" value="Peptidase_S8/S53_dom_sf"/>
</dbReference>
<dbReference type="PANTHER" id="PTHR43399">
    <property type="entry name" value="SUBTILISIN-RELATED"/>
    <property type="match status" value="1"/>
</dbReference>
<organism evidence="9 10">
    <name type="scientific">Tenggerimyces flavus</name>
    <dbReference type="NCBI Taxonomy" id="1708749"/>
    <lineage>
        <taxon>Bacteria</taxon>
        <taxon>Bacillati</taxon>
        <taxon>Actinomycetota</taxon>
        <taxon>Actinomycetes</taxon>
        <taxon>Propionibacteriales</taxon>
        <taxon>Nocardioidaceae</taxon>
        <taxon>Tenggerimyces</taxon>
    </lineage>
</organism>
<dbReference type="PROSITE" id="PS00138">
    <property type="entry name" value="SUBTILASE_SER"/>
    <property type="match status" value="1"/>
</dbReference>
<dbReference type="InterPro" id="IPR023827">
    <property type="entry name" value="Peptidase_S8_Asp-AS"/>
</dbReference>
<comment type="similarity">
    <text evidence="1 5 6">Belongs to the peptidase S8 family.</text>
</comment>
<dbReference type="PROSITE" id="PS00136">
    <property type="entry name" value="SUBTILASE_ASP"/>
    <property type="match status" value="1"/>
</dbReference>
<feature type="active site" description="Charge relay system" evidence="5">
    <location>
        <position position="210"/>
    </location>
</feature>
<dbReference type="RefSeq" id="WP_205115939.1">
    <property type="nucleotide sequence ID" value="NZ_JAFBCM010000001.1"/>
</dbReference>
<dbReference type="Gene3D" id="3.40.50.200">
    <property type="entry name" value="Peptidase S8/S53 domain"/>
    <property type="match status" value="1"/>
</dbReference>
<keyword evidence="2 5" id="KW-0645">Protease</keyword>
<keyword evidence="10" id="KW-1185">Reference proteome</keyword>
<feature type="chain" id="PRO_5046988689" evidence="7">
    <location>
        <begin position="28"/>
        <end position="1086"/>
    </location>
</feature>
<evidence type="ECO:0000259" key="8">
    <source>
        <dbReference type="Pfam" id="PF00082"/>
    </source>
</evidence>
<sequence length="1086" mass="113727">MQRGILGVGAVTVAALLATTIGSPAQSAPPPSTPSAGQAITLVTGDVVRVRTDREGRRTATVEPGEGRERVPFIHRSRGDQLSILPADAAPLVASGKLDARLFDITGLLRDGYGDATRTTLPLIVRYRGQRATTLDGTTVSRPLTSIGGAALTARKDRADDFWADRADADKIWLDGKVKAHLDQSVQQIGAPAMWAKGLTGRGISVGVLDTGIDETHPDLAGSVVASKDFSSSESGVVDKAGHGTHVASIITGDGTASDGKYKGVAPDAKLVIGKVLDDSGQGQFSWLIAGMEWVSQHAKVVNMSVGGGIPSDGTDPVSLALDEISERTGTLFVVAAGNNGFDEFGAHDESVTIPGVAEAALTVGAIDREGAVADFSSKGPRVGDGAIKPDLTAPGVDIAAARAADTQIGELVGEHYVRASGTSMASPHVAGAAAILAQQHPAWSGPRLKAALVNTAVPNANDPVFHQGAGLVNVPQAGDTTISASPGSVSALLSDAATTRTVTFRNDGSAAVNLALTLTTAAPTGAFGLDKSSVAVPANGTAEVAVRLDPTKTELGRFGARLEARTADGVGVGVPIGLVREPKLHTISVAGIDRAGKPTGTSIENLHWVDVIDLETGEYVPIHVSQGKIKARVPAGRYTVQVYVDTLQADGTYADATYLSYPTVSVNGDVSLVADARRAERVSATTVDSPKAEKFGFDLIGTTEKIGEHQVISGTGSDDPSVGLYALPTERVRGRSYAFYYRTIRAEPLGARAAPKAYHLALLTNGRIPEQPTYRVYDRRLAALETSYHYNSGDVEGSRFTVVGLAGEGFPSGGGSYPIALPGKRLELYSVVGKPGEQPMMRWMDAPDFTENAMDPPLRAGRRSSFAFNAGAIGPVVDAFGPKCGVGSGHMFLVTYPMAPANALWQLPGDTTRVTLHQNGELIGEADDVASCFPMPATEERYAFHAVTTREPGTRHGLREEATWTFPYALADDTAPPLVTMRVSGAFDLRNTAPAGKPFRLELVADDARIIKTGGLPWLSTVTLQLSYDDGATWTSAKVRSAGKNRWTADVRHPSSGGFVSVRVKAHDRSGTGVDQTVIRAYALR</sequence>
<evidence type="ECO:0000256" key="2">
    <source>
        <dbReference type="ARBA" id="ARBA00022670"/>
    </source>
</evidence>
<feature type="active site" description="Charge relay system" evidence="5">
    <location>
        <position position="424"/>
    </location>
</feature>
<reference evidence="10" key="1">
    <citation type="journal article" date="2019" name="Int. J. Syst. Evol. Microbiol.">
        <title>The Global Catalogue of Microorganisms (GCM) 10K type strain sequencing project: providing services to taxonomists for standard genome sequencing and annotation.</title>
        <authorList>
            <consortium name="The Broad Institute Genomics Platform"/>
            <consortium name="The Broad Institute Genome Sequencing Center for Infectious Disease"/>
            <person name="Wu L."/>
            <person name="Ma J."/>
        </authorList>
    </citation>
    <scope>NUCLEOTIDE SEQUENCE [LARGE SCALE GENOMIC DNA]</scope>
    <source>
        <strain evidence="10">CGMCC 4.7241</strain>
    </source>
</reference>
<evidence type="ECO:0000256" key="4">
    <source>
        <dbReference type="ARBA" id="ARBA00022825"/>
    </source>
</evidence>
<dbReference type="InterPro" id="IPR022398">
    <property type="entry name" value="Peptidase_S8_His-AS"/>
</dbReference>
<dbReference type="EMBL" id="JBHRZH010000062">
    <property type="protein sequence ID" value="MFC3766918.1"/>
    <property type="molecule type" value="Genomic_DNA"/>
</dbReference>
<dbReference type="GO" id="GO:0016787">
    <property type="term" value="F:hydrolase activity"/>
    <property type="evidence" value="ECO:0007669"/>
    <property type="project" value="UniProtKB-KW"/>
</dbReference>
<evidence type="ECO:0000313" key="9">
    <source>
        <dbReference type="EMBL" id="MFC3766918.1"/>
    </source>
</evidence>
<evidence type="ECO:0000256" key="5">
    <source>
        <dbReference type="PROSITE-ProRule" id="PRU01240"/>
    </source>
</evidence>
<dbReference type="PROSITE" id="PS51892">
    <property type="entry name" value="SUBTILASE"/>
    <property type="match status" value="1"/>
</dbReference>
<feature type="active site" description="Charge relay system" evidence="5">
    <location>
        <position position="243"/>
    </location>
</feature>
<feature type="signal peptide" evidence="7">
    <location>
        <begin position="1"/>
        <end position="27"/>
    </location>
</feature>
<feature type="domain" description="Peptidase S8/S53" evidence="8">
    <location>
        <begin position="201"/>
        <end position="471"/>
    </location>
</feature>
<evidence type="ECO:0000256" key="7">
    <source>
        <dbReference type="SAM" id="SignalP"/>
    </source>
</evidence>
<dbReference type="CDD" id="cd07487">
    <property type="entry name" value="Peptidases_S8_1"/>
    <property type="match status" value="1"/>
</dbReference>
<dbReference type="InterPro" id="IPR015500">
    <property type="entry name" value="Peptidase_S8_subtilisin-rel"/>
</dbReference>
<dbReference type="EC" id="3.4.-.-" evidence="9"/>
<dbReference type="InterPro" id="IPR023828">
    <property type="entry name" value="Peptidase_S8_Ser-AS"/>
</dbReference>
<accession>A0ABV7YPT6</accession>
<evidence type="ECO:0000256" key="6">
    <source>
        <dbReference type="RuleBase" id="RU003355"/>
    </source>
</evidence>
<keyword evidence="7" id="KW-0732">Signal</keyword>
<evidence type="ECO:0000256" key="1">
    <source>
        <dbReference type="ARBA" id="ARBA00011073"/>
    </source>
</evidence>
<name>A0ABV7YPT6_9ACTN</name>
<protein>
    <submittedName>
        <fullName evidence="9">S8 family peptidase</fullName>
        <ecNumber evidence="9">3.4.-.-</ecNumber>
    </submittedName>
</protein>
<dbReference type="Proteomes" id="UP001595699">
    <property type="component" value="Unassembled WGS sequence"/>
</dbReference>
<dbReference type="InterPro" id="IPR051048">
    <property type="entry name" value="Peptidase_S8/S53_subtilisin"/>
</dbReference>
<keyword evidence="4 5" id="KW-0720">Serine protease</keyword>
<keyword evidence="3 5" id="KW-0378">Hydrolase</keyword>
<dbReference type="InterPro" id="IPR000209">
    <property type="entry name" value="Peptidase_S8/S53_dom"/>
</dbReference>